<protein>
    <recommendedName>
        <fullName evidence="4">DUF4194 domain-containing protein</fullName>
    </recommendedName>
</protein>
<dbReference type="EMBL" id="MWWV01000012">
    <property type="protein sequence ID" value="OZG56938.1"/>
    <property type="molecule type" value="Genomic_DNA"/>
</dbReference>
<sequence>MSDMTNDTLLDGDGTDINPNALFEGDLSTMPSDARMAAIALKRDRYITGSLYDTVMDNHDDVVRSLNNDMLELVVNTHYRIMYAAPVSGPDIVIRSLKTRSSLTREEAALLAFLRIRVLEYENVNADVDQWIVGYEEIRAALTTGAGYLAARNDEEGVLRKLSVTISMALTHGYLSEVEDDDGMYRITPLVPVVLDRQLAEEWLNANSAEVDDPTTANGKDLTDGVDTTMSGDPDYASDDGTNDLPGRGRDAGTNASREGMTLFEDEEDEGK</sequence>
<name>A0A261FCV0_9BIFI</name>
<dbReference type="Pfam" id="PF13835">
    <property type="entry name" value="DUF4194"/>
    <property type="match status" value="1"/>
</dbReference>
<accession>A0A261FCV0</accession>
<evidence type="ECO:0000313" key="3">
    <source>
        <dbReference type="Proteomes" id="UP000216444"/>
    </source>
</evidence>
<evidence type="ECO:0000313" key="2">
    <source>
        <dbReference type="EMBL" id="OZG56938.1"/>
    </source>
</evidence>
<dbReference type="Proteomes" id="UP000216444">
    <property type="component" value="Unassembled WGS sequence"/>
</dbReference>
<feature type="region of interest" description="Disordered" evidence="1">
    <location>
        <begin position="207"/>
        <end position="272"/>
    </location>
</feature>
<evidence type="ECO:0000256" key="1">
    <source>
        <dbReference type="SAM" id="MobiDB-lite"/>
    </source>
</evidence>
<dbReference type="AlphaFoldDB" id="A0A261FCV0"/>
<dbReference type="RefSeq" id="WP_169713080.1">
    <property type="nucleotide sequence ID" value="NZ_MWWV01000012.1"/>
</dbReference>
<organism evidence="2 3">
    <name type="scientific">Bifidobacterium tissieri</name>
    <dbReference type="NCBI Taxonomy" id="1630162"/>
    <lineage>
        <taxon>Bacteria</taxon>
        <taxon>Bacillati</taxon>
        <taxon>Actinomycetota</taxon>
        <taxon>Actinomycetes</taxon>
        <taxon>Bifidobacteriales</taxon>
        <taxon>Bifidobacteriaceae</taxon>
        <taxon>Bifidobacterium</taxon>
    </lineage>
</organism>
<keyword evidence="3" id="KW-1185">Reference proteome</keyword>
<dbReference type="InterPro" id="IPR025449">
    <property type="entry name" value="JetB"/>
</dbReference>
<gene>
    <name evidence="2" type="ORF">BTIS_1600</name>
</gene>
<proteinExistence type="predicted"/>
<evidence type="ECO:0008006" key="4">
    <source>
        <dbReference type="Google" id="ProtNLM"/>
    </source>
</evidence>
<reference evidence="2 3" key="1">
    <citation type="journal article" date="2017" name="BMC Genomics">
        <title>Comparative genomic and phylogenomic analyses of the Bifidobacteriaceae family.</title>
        <authorList>
            <person name="Lugli G.A."/>
            <person name="Milani C."/>
            <person name="Turroni F."/>
            <person name="Duranti S."/>
            <person name="Mancabelli L."/>
            <person name="Mangifesta M."/>
            <person name="Ferrario C."/>
            <person name="Modesto M."/>
            <person name="Mattarelli P."/>
            <person name="Jiri K."/>
            <person name="van Sinderen D."/>
            <person name="Ventura M."/>
        </authorList>
    </citation>
    <scope>NUCLEOTIDE SEQUENCE [LARGE SCALE GENOMIC DNA]</scope>
    <source>
        <strain evidence="2 3">DSM 100201</strain>
    </source>
</reference>
<comment type="caution">
    <text evidence="2">The sequence shown here is derived from an EMBL/GenBank/DDBJ whole genome shotgun (WGS) entry which is preliminary data.</text>
</comment>